<sequence>MRRLFVFSIVLMLPVLFLLGCGKQSESNAKDAVETYMDLVKEGDLKQYMYISSQTNEFYDVFDYEYLSTLEENDIKYEESDTRDEFDAFYNSITDDTYPSPTWEENMERVQDRFGDDNDFIVDSDEDGFEVTSKEKDFKQYKFLYNTEIANATGSKIYKKVEFTVEYQYDIWNGKEYTEGFVIKKLNIR</sequence>
<dbReference type="AlphaFoldDB" id="A0A1J6WI60"/>
<dbReference type="RefSeq" id="WP_071618403.1">
    <property type="nucleotide sequence ID" value="NZ_MINN01000081.1"/>
</dbReference>
<protein>
    <recommendedName>
        <fullName evidence="3">Lipoprotein</fullName>
    </recommendedName>
</protein>
<evidence type="ECO:0008006" key="3">
    <source>
        <dbReference type="Google" id="ProtNLM"/>
    </source>
</evidence>
<organism evidence="1 2">
    <name type="scientific">Rossellomorea aquimaris</name>
    <dbReference type="NCBI Taxonomy" id="189382"/>
    <lineage>
        <taxon>Bacteria</taxon>
        <taxon>Bacillati</taxon>
        <taxon>Bacillota</taxon>
        <taxon>Bacilli</taxon>
        <taxon>Bacillales</taxon>
        <taxon>Bacillaceae</taxon>
        <taxon>Rossellomorea</taxon>
    </lineage>
</organism>
<reference evidence="1 2" key="1">
    <citation type="submission" date="2016-09" db="EMBL/GenBank/DDBJ databases">
        <title>Bacillus aquimaris SAMM genome sequence reveals colonization and biosurfactant production capacities.</title>
        <authorList>
            <person name="Waghmode S.R."/>
            <person name="Suryavanshi M.V."/>
        </authorList>
    </citation>
    <scope>NUCLEOTIDE SEQUENCE [LARGE SCALE GENOMIC DNA]</scope>
    <source>
        <strain evidence="1 2">SAMM</strain>
    </source>
</reference>
<name>A0A1J6WI60_9BACI</name>
<proteinExistence type="predicted"/>
<keyword evidence="2" id="KW-1185">Reference proteome</keyword>
<comment type="caution">
    <text evidence="1">The sequence shown here is derived from an EMBL/GenBank/DDBJ whole genome shotgun (WGS) entry which is preliminary data.</text>
</comment>
<dbReference type="PROSITE" id="PS51257">
    <property type="entry name" value="PROKAR_LIPOPROTEIN"/>
    <property type="match status" value="1"/>
</dbReference>
<dbReference type="EMBL" id="MINN01000081">
    <property type="protein sequence ID" value="OIU71536.1"/>
    <property type="molecule type" value="Genomic_DNA"/>
</dbReference>
<evidence type="ECO:0000313" key="2">
    <source>
        <dbReference type="Proteomes" id="UP000182062"/>
    </source>
</evidence>
<accession>A0A1J6WI60</accession>
<dbReference type="Proteomes" id="UP000182062">
    <property type="component" value="Unassembled WGS sequence"/>
</dbReference>
<gene>
    <name evidence="1" type="ORF">BHE18_15705</name>
</gene>
<evidence type="ECO:0000313" key="1">
    <source>
        <dbReference type="EMBL" id="OIU71536.1"/>
    </source>
</evidence>